<dbReference type="RefSeq" id="WP_089958904.1">
    <property type="nucleotide sequence ID" value="NZ_FNAV01000006.1"/>
</dbReference>
<dbReference type="STRING" id="282683.SAMN04488105_106212"/>
<dbReference type="InterPro" id="IPR052573">
    <property type="entry name" value="DnaJ_C_subfamily_28"/>
</dbReference>
<protein>
    <recommendedName>
        <fullName evidence="1">DnaJ homologue subfamily C member 28 conserved domain-containing protein</fullName>
    </recommendedName>
</protein>
<evidence type="ECO:0000313" key="2">
    <source>
        <dbReference type="EMBL" id="SDE69881.1"/>
    </source>
</evidence>
<dbReference type="InterPro" id="IPR018961">
    <property type="entry name" value="DnaJ_homolog_subfam-C_membr-28"/>
</dbReference>
<dbReference type="EMBL" id="FNAV01000006">
    <property type="protein sequence ID" value="SDE69881.1"/>
    <property type="molecule type" value="Genomic_DNA"/>
</dbReference>
<evidence type="ECO:0000313" key="3">
    <source>
        <dbReference type="Proteomes" id="UP000198994"/>
    </source>
</evidence>
<feature type="domain" description="DnaJ homologue subfamily C member 28 conserved" evidence="1">
    <location>
        <begin position="8"/>
        <end position="70"/>
    </location>
</feature>
<reference evidence="3" key="1">
    <citation type="submission" date="2016-10" db="EMBL/GenBank/DDBJ databases">
        <authorList>
            <person name="Varghese N."/>
            <person name="Submissions S."/>
        </authorList>
    </citation>
    <scope>NUCLEOTIDE SEQUENCE [LARGE SCALE GENOMIC DNA]</scope>
    <source>
        <strain evidence="3">DSM 10146</strain>
    </source>
</reference>
<dbReference type="Pfam" id="PF09350">
    <property type="entry name" value="DJC28_CD"/>
    <property type="match status" value="1"/>
</dbReference>
<dbReference type="PANTHER" id="PTHR39158">
    <property type="entry name" value="OS08G0560600 PROTEIN"/>
    <property type="match status" value="1"/>
</dbReference>
<name>A0A1G7F1X1_9RHOB</name>
<sequence length="100" mass="11277">MDHPLIDLINARIRKAEEEGAFDNLPGAGKPLPPCDDPENAVFNRILKDNGAVPEFVSLSSELARLRETLLETADRSERRRIMQEVSLLEARIELARKAR</sequence>
<gene>
    <name evidence="2" type="ORF">SAMN04488105_106212</name>
</gene>
<keyword evidence="3" id="KW-1185">Reference proteome</keyword>
<organism evidence="2 3">
    <name type="scientific">Salipiger thiooxidans</name>
    <dbReference type="NCBI Taxonomy" id="282683"/>
    <lineage>
        <taxon>Bacteria</taxon>
        <taxon>Pseudomonadati</taxon>
        <taxon>Pseudomonadota</taxon>
        <taxon>Alphaproteobacteria</taxon>
        <taxon>Rhodobacterales</taxon>
        <taxon>Roseobacteraceae</taxon>
        <taxon>Salipiger</taxon>
    </lineage>
</organism>
<dbReference type="AlphaFoldDB" id="A0A1G7F1X1"/>
<proteinExistence type="predicted"/>
<dbReference type="PANTHER" id="PTHR39158:SF1">
    <property type="entry name" value="DNAJ HOMOLOG SUBFAMILY C MEMBER 28"/>
    <property type="match status" value="1"/>
</dbReference>
<accession>A0A1G7F1X1</accession>
<evidence type="ECO:0000259" key="1">
    <source>
        <dbReference type="Pfam" id="PF09350"/>
    </source>
</evidence>
<dbReference type="Proteomes" id="UP000198994">
    <property type="component" value="Unassembled WGS sequence"/>
</dbReference>
<dbReference type="OrthoDB" id="9798476at2"/>